<name>A0A7X0DKE6_NOVIT</name>
<proteinExistence type="predicted"/>
<evidence type="ECO:0000259" key="1">
    <source>
        <dbReference type="Pfam" id="PF24813"/>
    </source>
</evidence>
<evidence type="ECO:0000313" key="3">
    <source>
        <dbReference type="Proteomes" id="UP000544872"/>
    </source>
</evidence>
<dbReference type="Pfam" id="PF24813">
    <property type="entry name" value="DUF7709"/>
    <property type="match status" value="1"/>
</dbReference>
<dbReference type="RefSeq" id="WP_260402280.1">
    <property type="nucleotide sequence ID" value="NZ_JACIIX010000001.1"/>
</dbReference>
<feature type="domain" description="DUF7709" evidence="1">
    <location>
        <begin position="30"/>
        <end position="129"/>
    </location>
</feature>
<gene>
    <name evidence="2" type="ORF">FHS48_000256</name>
</gene>
<sequence length="137" mass="13757">MSHLLSHLPVGSGSLVSPPPEGWSPAGTEALAAINRSAIAPGETLPVVTLADGTRVQTGTVATLLRTIADYDAAVAAGVEAVALETLESRLAAAVPTLLHIGLFGLFPPSEWQAGASAGRRWVGDVAAALLADAVDG</sequence>
<accession>A0A7X0DKE6</accession>
<organism evidence="2 3">
    <name type="scientific">Novispirillum itersonii</name>
    <name type="common">Aquaspirillum itersonii</name>
    <dbReference type="NCBI Taxonomy" id="189"/>
    <lineage>
        <taxon>Bacteria</taxon>
        <taxon>Pseudomonadati</taxon>
        <taxon>Pseudomonadota</taxon>
        <taxon>Alphaproteobacteria</taxon>
        <taxon>Rhodospirillales</taxon>
        <taxon>Novispirillaceae</taxon>
        <taxon>Novispirillum</taxon>
    </lineage>
</organism>
<dbReference type="EMBL" id="JACIIX010000001">
    <property type="protein sequence ID" value="MBB6208875.1"/>
    <property type="molecule type" value="Genomic_DNA"/>
</dbReference>
<dbReference type="AlphaFoldDB" id="A0A7X0DKE6"/>
<reference evidence="2 3" key="1">
    <citation type="submission" date="2020-08" db="EMBL/GenBank/DDBJ databases">
        <title>Genomic Encyclopedia of Type Strains, Phase IV (KMG-IV): sequencing the most valuable type-strain genomes for metagenomic binning, comparative biology and taxonomic classification.</title>
        <authorList>
            <person name="Goeker M."/>
        </authorList>
    </citation>
    <scope>NUCLEOTIDE SEQUENCE [LARGE SCALE GENOMIC DNA]</scope>
    <source>
        <strain evidence="2 3">DSM 11590</strain>
    </source>
</reference>
<comment type="caution">
    <text evidence="2">The sequence shown here is derived from an EMBL/GenBank/DDBJ whole genome shotgun (WGS) entry which is preliminary data.</text>
</comment>
<evidence type="ECO:0000313" key="2">
    <source>
        <dbReference type="EMBL" id="MBB6208875.1"/>
    </source>
</evidence>
<dbReference type="InterPro" id="IPR056126">
    <property type="entry name" value="DUF7709"/>
</dbReference>
<dbReference type="Proteomes" id="UP000544872">
    <property type="component" value="Unassembled WGS sequence"/>
</dbReference>
<protein>
    <recommendedName>
        <fullName evidence="1">DUF7709 domain-containing protein</fullName>
    </recommendedName>
</protein>
<keyword evidence="3" id="KW-1185">Reference proteome</keyword>